<evidence type="ECO:0000313" key="12">
    <source>
        <dbReference type="EMBL" id="NVH58407.1"/>
    </source>
</evidence>
<keyword evidence="13" id="KW-1185">Reference proteome</keyword>
<keyword evidence="8 9" id="KW-0472">Membrane</keyword>
<comment type="subcellular location">
    <subcellularLocation>
        <location evidence="1">Cell membrane</location>
        <topology evidence="1">Multi-pass membrane protein</topology>
    </subcellularLocation>
</comment>
<organism evidence="12 13">
    <name type="scientific">Dorea phocaeensis</name>
    <dbReference type="NCBI Taxonomy" id="2040291"/>
    <lineage>
        <taxon>Bacteria</taxon>
        <taxon>Bacillati</taxon>
        <taxon>Bacillota</taxon>
        <taxon>Clostridia</taxon>
        <taxon>Lachnospirales</taxon>
        <taxon>Lachnospiraceae</taxon>
        <taxon>Dorea</taxon>
    </lineage>
</organism>
<keyword evidence="4" id="KW-0762">Sugar transport</keyword>
<evidence type="ECO:0000313" key="13">
    <source>
        <dbReference type="Proteomes" id="UP000528555"/>
    </source>
</evidence>
<dbReference type="GO" id="GO:0015577">
    <property type="term" value="F:galactitol transmembrane transporter activity"/>
    <property type="evidence" value="ECO:0007669"/>
    <property type="project" value="InterPro"/>
</dbReference>
<feature type="transmembrane region" description="Helical" evidence="9">
    <location>
        <begin position="251"/>
        <end position="269"/>
    </location>
</feature>
<dbReference type="PANTHER" id="PTHR37324:SF2">
    <property type="entry name" value="PTS SYSTEM GALACTITOL-SPECIFIC EIIC COMPONENT"/>
    <property type="match status" value="1"/>
</dbReference>
<reference evidence="12" key="2">
    <citation type="submission" date="2020-02" db="EMBL/GenBank/DDBJ databases">
        <authorList>
            <person name="Littmann E."/>
            <person name="Sorbara M."/>
        </authorList>
    </citation>
    <scope>NUCLEOTIDE SEQUENCE</scope>
    <source>
        <strain evidence="12">MSK.17.11</strain>
        <strain evidence="11">MSK.17.38</strain>
    </source>
</reference>
<reference evidence="13 14" key="1">
    <citation type="journal article" date="2020" name="Cell Host Microbe">
        <title>Functional and Genomic Variation between Human-Derived Isolates of Lachnospiraceae Reveals Inter- and Intra-Species Diversity.</title>
        <authorList>
            <person name="Sorbara M.T."/>
            <person name="Littmann E.R."/>
            <person name="Fontana E."/>
            <person name="Moody T.U."/>
            <person name="Kohout C.E."/>
            <person name="Gjonbalaj M."/>
            <person name="Eaton V."/>
            <person name="Seok R."/>
            <person name="Leiner I.M."/>
            <person name="Pamer E.G."/>
        </authorList>
    </citation>
    <scope>NUCLEOTIDE SEQUENCE [LARGE SCALE GENOMIC DNA]</scope>
    <source>
        <strain evidence="12 13">MSK.17.11</strain>
        <strain evidence="11 14">MSK.17.38</strain>
    </source>
</reference>
<accession>A0A850HKH8</accession>
<dbReference type="InterPro" id="IPR004703">
    <property type="entry name" value="PTS_sugar-sp_permease"/>
</dbReference>
<feature type="transmembrane region" description="Helical" evidence="9">
    <location>
        <begin position="223"/>
        <end position="244"/>
    </location>
</feature>
<feature type="transmembrane region" description="Helical" evidence="9">
    <location>
        <begin position="358"/>
        <end position="376"/>
    </location>
</feature>
<comment type="caution">
    <text evidence="12">The sequence shown here is derived from an EMBL/GenBank/DDBJ whole genome shotgun (WGS) entry which is preliminary data.</text>
</comment>
<gene>
    <name evidence="12" type="ORF">G5A66_07055</name>
    <name evidence="11" type="ORF">G5A75_07075</name>
</gene>
<evidence type="ECO:0000259" key="10">
    <source>
        <dbReference type="PROSITE" id="PS51104"/>
    </source>
</evidence>
<evidence type="ECO:0000256" key="6">
    <source>
        <dbReference type="ARBA" id="ARBA00022692"/>
    </source>
</evidence>
<dbReference type="PANTHER" id="PTHR37324">
    <property type="entry name" value="PTS SYSTEM GALACTITOL-SPECIFIC EIIC COMPONENT"/>
    <property type="match status" value="1"/>
</dbReference>
<protein>
    <recommendedName>
        <fullName evidence="10">PTS EIIC type-2 domain-containing protein</fullName>
    </recommendedName>
</protein>
<proteinExistence type="predicted"/>
<feature type="transmembrane region" description="Helical" evidence="9">
    <location>
        <begin position="130"/>
        <end position="159"/>
    </location>
</feature>
<keyword evidence="2" id="KW-0813">Transport</keyword>
<feature type="transmembrane region" description="Helical" evidence="9">
    <location>
        <begin position="98"/>
        <end position="118"/>
    </location>
</feature>
<dbReference type="Pfam" id="PF03611">
    <property type="entry name" value="EIIC-GAT"/>
    <property type="match status" value="1"/>
</dbReference>
<name>A0A850HKH8_9FIRM</name>
<evidence type="ECO:0000256" key="7">
    <source>
        <dbReference type="ARBA" id="ARBA00022989"/>
    </source>
</evidence>
<keyword evidence="6 9" id="KW-0812">Transmembrane</keyword>
<evidence type="ECO:0000256" key="2">
    <source>
        <dbReference type="ARBA" id="ARBA00022448"/>
    </source>
</evidence>
<feature type="domain" description="PTS EIIC type-2" evidence="10">
    <location>
        <begin position="8"/>
        <end position="420"/>
    </location>
</feature>
<dbReference type="InterPro" id="IPR013853">
    <property type="entry name" value="EIIC-GAT"/>
</dbReference>
<feature type="transmembrane region" description="Helical" evidence="9">
    <location>
        <begin position="12"/>
        <end position="31"/>
    </location>
</feature>
<evidence type="ECO:0000256" key="9">
    <source>
        <dbReference type="SAM" id="Phobius"/>
    </source>
</evidence>
<dbReference type="EMBL" id="JAAITX010000003">
    <property type="protein sequence ID" value="NVH58407.1"/>
    <property type="molecule type" value="Genomic_DNA"/>
</dbReference>
<dbReference type="Proteomes" id="UP000528555">
    <property type="component" value="Unassembled WGS sequence"/>
</dbReference>
<dbReference type="PIRSF" id="PIRSF006304">
    <property type="entry name" value="GatC"/>
    <property type="match status" value="1"/>
</dbReference>
<dbReference type="GO" id="GO:0009401">
    <property type="term" value="P:phosphoenolpyruvate-dependent sugar phosphotransferase system"/>
    <property type="evidence" value="ECO:0007669"/>
    <property type="project" value="UniProtKB-KW"/>
</dbReference>
<feature type="transmembrane region" description="Helical" evidence="9">
    <location>
        <begin position="311"/>
        <end position="329"/>
    </location>
</feature>
<evidence type="ECO:0000256" key="4">
    <source>
        <dbReference type="ARBA" id="ARBA00022597"/>
    </source>
</evidence>
<evidence type="ECO:0000256" key="5">
    <source>
        <dbReference type="ARBA" id="ARBA00022683"/>
    </source>
</evidence>
<sequence length="420" mass="45598">MDIVLAVLDKVVALGAFVMMPVVLFIMGMIFKMKASDALRAGITVGIGFKGISLAAGLIGTTMNPLVEKLQQLWELKLDAVDLGVPVVSTMAFSDGRFVLMMFAGVILINIIMLVLNITKTLNVDIWNFWHYLFIGTLGTLISGNMVVGLIAGVLYSAINLLLADRNQEIICEVCGEQFRGLSFCTMAFPVLVPIGRGIDWVIDHIPGVRKINFNLKSIPSKVSFLAEPIMIGFLIGGGLALLARYDWDQCLNVGMTMAAAMFLLPRMISILMEGLSPIATATREFMAAKFPNREFRIGIDFALLVGDPDMITLGLLFVPISLIMAVLLPGNRVLPLIGLTNLSYMMMAPVITSKRNMFRALIIGLIMVALVFFMATSLTPLITPAVIDAGLAEAGGNYSLFNTGEHVGFLILQVLKAIF</sequence>
<keyword evidence="5" id="KW-0598">Phosphotransferase system</keyword>
<evidence type="ECO:0000256" key="8">
    <source>
        <dbReference type="ARBA" id="ARBA00023136"/>
    </source>
</evidence>
<evidence type="ECO:0000256" key="3">
    <source>
        <dbReference type="ARBA" id="ARBA00022475"/>
    </source>
</evidence>
<dbReference type="PROSITE" id="PS51104">
    <property type="entry name" value="PTS_EIIC_TYPE_2"/>
    <property type="match status" value="1"/>
</dbReference>
<dbReference type="AlphaFoldDB" id="A0A850HKH8"/>
<dbReference type="EMBL" id="JAAIUO010000003">
    <property type="protein sequence ID" value="NSK14633.1"/>
    <property type="molecule type" value="Genomic_DNA"/>
</dbReference>
<evidence type="ECO:0000313" key="11">
    <source>
        <dbReference type="EMBL" id="NSK14633.1"/>
    </source>
</evidence>
<feature type="transmembrane region" description="Helical" evidence="9">
    <location>
        <begin position="38"/>
        <end position="59"/>
    </location>
</feature>
<dbReference type="InterPro" id="IPR013014">
    <property type="entry name" value="PTS_EIIC_2"/>
</dbReference>
<keyword evidence="7 9" id="KW-1133">Transmembrane helix</keyword>
<dbReference type="GO" id="GO:0005886">
    <property type="term" value="C:plasma membrane"/>
    <property type="evidence" value="ECO:0007669"/>
    <property type="project" value="UniProtKB-SubCell"/>
</dbReference>
<evidence type="ECO:0000256" key="1">
    <source>
        <dbReference type="ARBA" id="ARBA00004651"/>
    </source>
</evidence>
<dbReference type="RefSeq" id="WP_173814655.1">
    <property type="nucleotide sequence ID" value="NZ_JAAITX010000003.1"/>
</dbReference>
<dbReference type="Proteomes" id="UP000701680">
    <property type="component" value="Unassembled WGS sequence"/>
</dbReference>
<evidence type="ECO:0000313" key="14">
    <source>
        <dbReference type="Proteomes" id="UP000701680"/>
    </source>
</evidence>
<keyword evidence="3" id="KW-1003">Cell membrane</keyword>